<gene>
    <name evidence="4" type="ORF">Dgeo_2923</name>
</gene>
<dbReference type="CDD" id="cd15457">
    <property type="entry name" value="NADAR"/>
    <property type="match status" value="1"/>
</dbReference>
<dbReference type="EMBL" id="CP000856">
    <property type="protein sequence ID" value="ABW34966.1"/>
    <property type="molecule type" value="Genomic_DNA"/>
</dbReference>
<reference evidence="4" key="1">
    <citation type="submission" date="2007-10" db="EMBL/GenBank/DDBJ databases">
        <title>Complete sequence of Plasmid2 pDGEO02 of Deinococcus geothermalis DSM 11300.</title>
        <authorList>
            <consortium name="US DOE Joint Genome Institute"/>
            <person name="Copeland A."/>
            <person name="Lucas S."/>
            <person name="Lapidus A."/>
            <person name="Barry K."/>
            <person name="Detter J.C."/>
            <person name="Glavina del Rio T."/>
            <person name="Hammon N."/>
            <person name="Israni S."/>
            <person name="Dalin E."/>
            <person name="Tice H."/>
            <person name="Pitluck S."/>
            <person name="Brettin T."/>
            <person name="Bruce D."/>
            <person name="Han C."/>
            <person name="Tapia R."/>
            <person name="Saunders E."/>
            <person name="Gilna P."/>
            <person name="Schmutz J."/>
            <person name="Larimer F."/>
            <person name="Land M."/>
            <person name="Hauser L."/>
            <person name="Kyrpides N."/>
            <person name="Kim E."/>
            <person name="Daly M.J."/>
            <person name="Fredrickson J.K."/>
            <person name="Makarova K.S."/>
            <person name="Gaidamakova E.K."/>
            <person name="Zhai M."/>
            <person name="Richardson P."/>
        </authorList>
    </citation>
    <scope>NUCLEOTIDE SEQUENCE [LARGE SCALE GENOMIC DNA]</scope>
    <source>
        <strain evidence="4">DSM 11300</strain>
        <plasmid evidence="4">pDGEO02</plasmid>
    </source>
</reference>
<organism evidence="4 5">
    <name type="scientific">Deinococcus geothermalis (strain DSM 11300 / CIP 105573 / AG-3a)</name>
    <dbReference type="NCBI Taxonomy" id="319795"/>
    <lineage>
        <taxon>Bacteria</taxon>
        <taxon>Thermotogati</taxon>
        <taxon>Deinococcota</taxon>
        <taxon>Deinococci</taxon>
        <taxon>Deinococcales</taxon>
        <taxon>Deinococcaceae</taxon>
        <taxon>Deinococcus</taxon>
    </lineage>
</organism>
<evidence type="ECO:0000313" key="4">
    <source>
        <dbReference type="EMBL" id="ABW34966.1"/>
    </source>
</evidence>
<dbReference type="SUPFAM" id="SSF143990">
    <property type="entry name" value="YbiA-like"/>
    <property type="match status" value="1"/>
</dbReference>
<evidence type="ECO:0000313" key="5">
    <source>
        <dbReference type="Proteomes" id="UP000002431"/>
    </source>
</evidence>
<feature type="region of interest" description="Disordered" evidence="3">
    <location>
        <begin position="551"/>
        <end position="575"/>
    </location>
</feature>
<dbReference type="InterPro" id="IPR037238">
    <property type="entry name" value="YbiA-like_sf"/>
</dbReference>
<dbReference type="Gene3D" id="1.10.357.40">
    <property type="entry name" value="YbiA-like"/>
    <property type="match status" value="1"/>
</dbReference>
<protein>
    <submittedName>
        <fullName evidence="4">Uncharacterized protein</fullName>
    </submittedName>
</protein>
<name>A8ZR57_DEIGD</name>
<keyword evidence="4" id="KW-0614">Plasmid</keyword>
<evidence type="ECO:0000256" key="1">
    <source>
        <dbReference type="ARBA" id="ARBA00000022"/>
    </source>
</evidence>
<dbReference type="AlphaFoldDB" id="A8ZR57"/>
<proteinExistence type="predicted"/>
<dbReference type="InterPro" id="IPR012816">
    <property type="entry name" value="NADAR"/>
</dbReference>
<dbReference type="HOGENOM" id="CLU_473891_0_0_0"/>
<feature type="region of interest" description="Disordered" evidence="3">
    <location>
        <begin position="311"/>
        <end position="365"/>
    </location>
</feature>
<evidence type="ECO:0000256" key="3">
    <source>
        <dbReference type="SAM" id="MobiDB-lite"/>
    </source>
</evidence>
<keyword evidence="5" id="KW-1185">Reference proteome</keyword>
<accession>A8ZR57</accession>
<comment type="catalytic activity">
    <reaction evidence="2">
        <text>2,5-diamino-6-hydroxy-4-(5-phosphoribosylamino)-pyrimidine + H2O = 2,5,6-triamino-4-hydroxypyrimidine + D-ribose 5-phosphate</text>
        <dbReference type="Rhea" id="RHEA:23436"/>
        <dbReference type="ChEBI" id="CHEBI:15377"/>
        <dbReference type="ChEBI" id="CHEBI:58614"/>
        <dbReference type="ChEBI" id="CHEBI:78346"/>
        <dbReference type="ChEBI" id="CHEBI:137796"/>
    </reaction>
</comment>
<comment type="catalytic activity">
    <reaction evidence="1">
        <text>5-amino-6-(5-phospho-D-ribosylamino)uracil + H2O = 5,6-diaminouracil + D-ribose 5-phosphate</text>
        <dbReference type="Rhea" id="RHEA:55020"/>
        <dbReference type="ChEBI" id="CHEBI:15377"/>
        <dbReference type="ChEBI" id="CHEBI:46252"/>
        <dbReference type="ChEBI" id="CHEBI:58453"/>
        <dbReference type="ChEBI" id="CHEBI:78346"/>
    </reaction>
</comment>
<evidence type="ECO:0000256" key="2">
    <source>
        <dbReference type="ARBA" id="ARBA00000751"/>
    </source>
</evidence>
<sequence length="575" mass="62003">MFPLVPPPCSAHHGRSARHHGGMLERVAALLAHPRRDHLDALVTEAAVKAALRTEGHPVAGFGLWALRRRARRQDPLERLLRQPRDWTWLAFAPCSPHDLPAGDASLLARVAGGLHGVTFLQWALTPAALTFTAWPLRVTTLRGEATFIPGSPRLERVVPLPDKPTRMDVTRWPGVPPGDLLGVLVESYYVEHLAVAEPGAFTNVDVLAFDGTRPVVVEVKRRTREEAAQDRTLALTTTQAGTLHHLQKAGCEVHFALLVVPPGARAPEDWLTEGRWRAGAATLRPGWGEALLDVWGEVPAPTLDALRAARQEAAGRPASDAPASTAHRQEDGRSTRKARREVPRLSPPRATLSEAPPSPPPPRRLTSFSREYAFLSVWAPVTVRLGGRTYGSVGTAFLAARTLDEGARAQLAEMEHGPDALRVARRASIRPDWDRLRPTVAREVLRVAYRNERARQLVATLPLLLADGAVLDQALVGVQGRAGLQALEALRGHLAEQEAHATGDRCLSCAFAVRSAWPGFVRCAHPSGPPATLGCVGKAAVQGPRGSGTGVLVPVTTPGGPAFRPVSEEPARRS</sequence>
<dbReference type="KEGG" id="dge:Dgeo_2923"/>
<geneLocation type="plasmid" evidence="4 5">
    <name>pDGEO02</name>
</geneLocation>
<dbReference type="Proteomes" id="UP000002431">
    <property type="component" value="Plasmid pDGEO02"/>
</dbReference>